<dbReference type="InterPro" id="IPR036046">
    <property type="entry name" value="Acylphosphatase-like_dom_sf"/>
</dbReference>
<dbReference type="Gene3D" id="3.30.70.100">
    <property type="match status" value="1"/>
</dbReference>
<dbReference type="PROSITE" id="PS50925">
    <property type="entry name" value="BLUF"/>
    <property type="match status" value="1"/>
</dbReference>
<evidence type="ECO:0000259" key="1">
    <source>
        <dbReference type="PROSITE" id="PS50925"/>
    </source>
</evidence>
<dbReference type="InterPro" id="IPR007024">
    <property type="entry name" value="BLUF_domain"/>
</dbReference>
<dbReference type="KEGG" id="hadh:FRZ61_30670"/>
<dbReference type="SMART" id="SM01034">
    <property type="entry name" value="BLUF"/>
    <property type="match status" value="1"/>
</dbReference>
<dbReference type="Proteomes" id="UP000325797">
    <property type="component" value="Chromosome"/>
</dbReference>
<reference evidence="2 3" key="1">
    <citation type="submission" date="2019-08" db="EMBL/GenBank/DDBJ databases">
        <title>Hyperibacter terrae gen. nov., sp. nov. and Hyperibacter viscosus sp. nov., two new members in the family Rhodospirillaceae isolated from the rhizosphere of Hypericum perforatum.</title>
        <authorList>
            <person name="Noviana Z."/>
        </authorList>
    </citation>
    <scope>NUCLEOTIDE SEQUENCE [LARGE SCALE GENOMIC DNA]</scope>
    <source>
        <strain evidence="2 3">R5959</strain>
    </source>
</reference>
<organism evidence="2 3">
    <name type="scientific">Hypericibacter adhaerens</name>
    <dbReference type="NCBI Taxonomy" id="2602016"/>
    <lineage>
        <taxon>Bacteria</taxon>
        <taxon>Pseudomonadati</taxon>
        <taxon>Pseudomonadota</taxon>
        <taxon>Alphaproteobacteria</taxon>
        <taxon>Rhodospirillales</taxon>
        <taxon>Dongiaceae</taxon>
        <taxon>Hypericibacter</taxon>
    </lineage>
</organism>
<proteinExistence type="predicted"/>
<feature type="domain" description="BLUF" evidence="1">
    <location>
        <begin position="45"/>
        <end position="136"/>
    </location>
</feature>
<dbReference type="SUPFAM" id="SSF54975">
    <property type="entry name" value="Acylphosphatase/BLUF domain-like"/>
    <property type="match status" value="1"/>
</dbReference>
<keyword evidence="3" id="KW-1185">Reference proteome</keyword>
<evidence type="ECO:0000313" key="2">
    <source>
        <dbReference type="EMBL" id="QEX23132.1"/>
    </source>
</evidence>
<evidence type="ECO:0000313" key="3">
    <source>
        <dbReference type="Proteomes" id="UP000325797"/>
    </source>
</evidence>
<dbReference type="GO" id="GO:0071949">
    <property type="term" value="F:FAD binding"/>
    <property type="evidence" value="ECO:0007669"/>
    <property type="project" value="InterPro"/>
</dbReference>
<dbReference type="EMBL" id="CP042582">
    <property type="protein sequence ID" value="QEX23132.1"/>
    <property type="molecule type" value="Genomic_DNA"/>
</dbReference>
<dbReference type="GO" id="GO:0009882">
    <property type="term" value="F:blue light photoreceptor activity"/>
    <property type="evidence" value="ECO:0007669"/>
    <property type="project" value="InterPro"/>
</dbReference>
<dbReference type="AlphaFoldDB" id="A0A5J6MZ96"/>
<gene>
    <name evidence="2" type="ORF">FRZ61_30670</name>
</gene>
<name>A0A5J6MZ96_9PROT</name>
<sequence length="179" mass="19639">MPIVPPTVDSFFRFEAANDEAANDLLSPPAGRRIGGAPAIELEPLHQIVYVSSSRANWSEAELGRLVTRARIHNGAHGVSGMLLYVGGNFVQALEGPPSIIAPLIHRIRADRRHWHVQRIVDRKVQARDFADWSLGFRHCRPAELAAAGAVDIRRDETIAKALVGRDGLAIGLLRRFCG</sequence>
<protein>
    <recommendedName>
        <fullName evidence="1">BLUF domain-containing protein</fullName>
    </recommendedName>
</protein>
<accession>A0A5J6MZ96</accession>
<dbReference type="Pfam" id="PF04940">
    <property type="entry name" value="BLUF"/>
    <property type="match status" value="1"/>
</dbReference>
<dbReference type="RefSeq" id="WP_191909038.1">
    <property type="nucleotide sequence ID" value="NZ_CP042582.1"/>
</dbReference>